<dbReference type="Proteomes" id="UP000887566">
    <property type="component" value="Unplaced"/>
</dbReference>
<protein>
    <submittedName>
        <fullName evidence="3">Uncharacterized protein</fullName>
    </submittedName>
</protein>
<evidence type="ECO:0000313" key="3">
    <source>
        <dbReference type="WBParaSite" id="PSAMB.scaffold207size65851.g3248.t1"/>
    </source>
</evidence>
<feature type="compositionally biased region" description="Polar residues" evidence="1">
    <location>
        <begin position="53"/>
        <end position="64"/>
    </location>
</feature>
<evidence type="ECO:0000256" key="1">
    <source>
        <dbReference type="SAM" id="MobiDB-lite"/>
    </source>
</evidence>
<keyword evidence="2" id="KW-1185">Reference proteome</keyword>
<feature type="compositionally biased region" description="Basic and acidic residues" evidence="1">
    <location>
        <begin position="119"/>
        <end position="131"/>
    </location>
</feature>
<dbReference type="WBParaSite" id="PSAMB.scaffold207size65851.g3248.t1">
    <property type="protein sequence ID" value="PSAMB.scaffold207size65851.g3248.t1"/>
    <property type="gene ID" value="PSAMB.scaffold207size65851.g3248"/>
</dbReference>
<evidence type="ECO:0000313" key="2">
    <source>
        <dbReference type="Proteomes" id="UP000887566"/>
    </source>
</evidence>
<feature type="region of interest" description="Disordered" evidence="1">
    <location>
        <begin position="45"/>
        <end position="131"/>
    </location>
</feature>
<dbReference type="AlphaFoldDB" id="A0A914VLG9"/>
<proteinExistence type="predicted"/>
<feature type="region of interest" description="Disordered" evidence="1">
    <location>
        <begin position="1"/>
        <end position="24"/>
    </location>
</feature>
<name>A0A914VLG9_9BILA</name>
<accession>A0A914VLG9</accession>
<reference evidence="3" key="1">
    <citation type="submission" date="2022-11" db="UniProtKB">
        <authorList>
            <consortium name="WormBaseParasite"/>
        </authorList>
    </citation>
    <scope>IDENTIFICATION</scope>
</reference>
<feature type="compositionally biased region" description="Low complexity" evidence="1">
    <location>
        <begin position="75"/>
        <end position="92"/>
    </location>
</feature>
<organism evidence="2 3">
    <name type="scientific">Plectus sambesii</name>
    <dbReference type="NCBI Taxonomy" id="2011161"/>
    <lineage>
        <taxon>Eukaryota</taxon>
        <taxon>Metazoa</taxon>
        <taxon>Ecdysozoa</taxon>
        <taxon>Nematoda</taxon>
        <taxon>Chromadorea</taxon>
        <taxon>Plectida</taxon>
        <taxon>Plectina</taxon>
        <taxon>Plectoidea</taxon>
        <taxon>Plectidae</taxon>
        <taxon>Plectus</taxon>
    </lineage>
</organism>
<sequence>MTDRDRSGAARAADGGGVGGELPSQTDVLAQLMAQMQQQKLMMETMQEELAATGSTARPASSTADRPASSAPTRANATLPAAETAADSEAADVQPECERLRDVGYPAQQLLRPLPSRGRQREEASTDTRTD</sequence>